<dbReference type="PANTHER" id="PTHR30157:SF0">
    <property type="entry name" value="NADPH-DEPENDENT FERRIC-CHELATE REDUCTASE"/>
    <property type="match status" value="1"/>
</dbReference>
<accession>A0ABU7JYT6</accession>
<feature type="domain" description="SIP-like Rossmann fold" evidence="1">
    <location>
        <begin position="2"/>
        <end position="69"/>
    </location>
</feature>
<name>A0ABU7JYT6_9NOCA</name>
<reference evidence="2 3" key="1">
    <citation type="submission" date="2023-08" db="EMBL/GenBank/DDBJ databases">
        <authorList>
            <person name="Girao M."/>
            <person name="Carvalho M.F."/>
        </authorList>
    </citation>
    <scope>NUCLEOTIDE SEQUENCE [LARGE SCALE GENOMIC DNA]</scope>
    <source>
        <strain evidence="2 3">CC-R104</strain>
    </source>
</reference>
<dbReference type="Proteomes" id="UP001331936">
    <property type="component" value="Unassembled WGS sequence"/>
</dbReference>
<gene>
    <name evidence="2" type="ORF">Q8814_24160</name>
</gene>
<sequence length="122" mass="13391">MVHRNGAPAGTTTHLLDAATAVEIPEGDVKKFAWVSAESKTVIAMRKWLRTDAGFDRRATLVIGYWRHGMTETGYGKATDHDRVDDEHDLEVPRHGHGHGLVPPGAPGLSRLLRTRLFCSAP</sequence>
<dbReference type="InterPro" id="IPR039374">
    <property type="entry name" value="SIP_fam"/>
</dbReference>
<evidence type="ECO:0000313" key="2">
    <source>
        <dbReference type="EMBL" id="MEE2035161.1"/>
    </source>
</evidence>
<organism evidence="2 3">
    <name type="scientific">Rhodococcus chondri</name>
    <dbReference type="NCBI Taxonomy" id="3065941"/>
    <lineage>
        <taxon>Bacteria</taxon>
        <taxon>Bacillati</taxon>
        <taxon>Actinomycetota</taxon>
        <taxon>Actinomycetes</taxon>
        <taxon>Mycobacteriales</taxon>
        <taxon>Nocardiaceae</taxon>
        <taxon>Rhodococcus</taxon>
    </lineage>
</organism>
<dbReference type="RefSeq" id="WP_330154504.1">
    <property type="nucleotide sequence ID" value="NZ_JAUZMZ010000246.1"/>
</dbReference>
<dbReference type="Gene3D" id="3.40.50.80">
    <property type="entry name" value="Nucleotide-binding domain of ferredoxin-NADP reductase (FNR) module"/>
    <property type="match status" value="1"/>
</dbReference>
<proteinExistence type="predicted"/>
<evidence type="ECO:0000313" key="3">
    <source>
        <dbReference type="Proteomes" id="UP001331936"/>
    </source>
</evidence>
<evidence type="ECO:0000259" key="1">
    <source>
        <dbReference type="Pfam" id="PF04954"/>
    </source>
</evidence>
<protein>
    <submittedName>
        <fullName evidence="2">SIP domain-containing protein</fullName>
    </submittedName>
</protein>
<dbReference type="InterPro" id="IPR039261">
    <property type="entry name" value="FNR_nucleotide-bd"/>
</dbReference>
<dbReference type="PANTHER" id="PTHR30157">
    <property type="entry name" value="FERRIC REDUCTASE, NADPH-DEPENDENT"/>
    <property type="match status" value="1"/>
</dbReference>
<dbReference type="InterPro" id="IPR007037">
    <property type="entry name" value="SIP_rossman_dom"/>
</dbReference>
<comment type="caution">
    <text evidence="2">The sequence shown here is derived from an EMBL/GenBank/DDBJ whole genome shotgun (WGS) entry which is preliminary data.</text>
</comment>
<dbReference type="EMBL" id="JAUZMZ010000246">
    <property type="protein sequence ID" value="MEE2035161.1"/>
    <property type="molecule type" value="Genomic_DNA"/>
</dbReference>
<dbReference type="Pfam" id="PF04954">
    <property type="entry name" value="SIP"/>
    <property type="match status" value="1"/>
</dbReference>
<keyword evidence="3" id="KW-1185">Reference proteome</keyword>